<reference evidence="1" key="2">
    <citation type="journal article" date="2020" name="Nat. Commun.">
        <title>Large-scale genome sequencing of mycorrhizal fungi provides insights into the early evolution of symbiotic traits.</title>
        <authorList>
            <person name="Miyauchi S."/>
            <person name="Kiss E."/>
            <person name="Kuo A."/>
            <person name="Drula E."/>
            <person name="Kohler A."/>
            <person name="Sanchez-Garcia M."/>
            <person name="Morin E."/>
            <person name="Andreopoulos B."/>
            <person name="Barry K.W."/>
            <person name="Bonito G."/>
            <person name="Buee M."/>
            <person name="Carver A."/>
            <person name="Chen C."/>
            <person name="Cichocki N."/>
            <person name="Clum A."/>
            <person name="Culley D."/>
            <person name="Crous P.W."/>
            <person name="Fauchery L."/>
            <person name="Girlanda M."/>
            <person name="Hayes R.D."/>
            <person name="Keri Z."/>
            <person name="LaButti K."/>
            <person name="Lipzen A."/>
            <person name="Lombard V."/>
            <person name="Magnuson J."/>
            <person name="Maillard F."/>
            <person name="Murat C."/>
            <person name="Nolan M."/>
            <person name="Ohm R.A."/>
            <person name="Pangilinan J."/>
            <person name="Pereira M.F."/>
            <person name="Perotto S."/>
            <person name="Peter M."/>
            <person name="Pfister S."/>
            <person name="Riley R."/>
            <person name="Sitrit Y."/>
            <person name="Stielow J.B."/>
            <person name="Szollosi G."/>
            <person name="Zifcakova L."/>
            <person name="Stursova M."/>
            <person name="Spatafora J.W."/>
            <person name="Tedersoo L."/>
            <person name="Vaario L.M."/>
            <person name="Yamada A."/>
            <person name="Yan M."/>
            <person name="Wang P."/>
            <person name="Xu J."/>
            <person name="Bruns T."/>
            <person name="Baldrian P."/>
            <person name="Vilgalys R."/>
            <person name="Dunand C."/>
            <person name="Henrissat B."/>
            <person name="Grigoriev I.V."/>
            <person name="Hibbett D."/>
            <person name="Nagy L.G."/>
            <person name="Martin F.M."/>
        </authorList>
    </citation>
    <scope>NUCLEOTIDE SEQUENCE</scope>
    <source>
        <strain evidence="1">P2</strain>
    </source>
</reference>
<reference evidence="1" key="1">
    <citation type="submission" date="2019-10" db="EMBL/GenBank/DDBJ databases">
        <authorList>
            <consortium name="DOE Joint Genome Institute"/>
            <person name="Kuo A."/>
            <person name="Miyauchi S."/>
            <person name="Kiss E."/>
            <person name="Drula E."/>
            <person name="Kohler A."/>
            <person name="Sanchez-Garcia M."/>
            <person name="Andreopoulos B."/>
            <person name="Barry K.W."/>
            <person name="Bonito G."/>
            <person name="Buee M."/>
            <person name="Carver A."/>
            <person name="Chen C."/>
            <person name="Cichocki N."/>
            <person name="Clum A."/>
            <person name="Culley D."/>
            <person name="Crous P.W."/>
            <person name="Fauchery L."/>
            <person name="Girlanda M."/>
            <person name="Hayes R."/>
            <person name="Keri Z."/>
            <person name="Labutti K."/>
            <person name="Lipzen A."/>
            <person name="Lombard V."/>
            <person name="Magnuson J."/>
            <person name="Maillard F."/>
            <person name="Morin E."/>
            <person name="Murat C."/>
            <person name="Nolan M."/>
            <person name="Ohm R."/>
            <person name="Pangilinan J."/>
            <person name="Pereira M."/>
            <person name="Perotto S."/>
            <person name="Peter M."/>
            <person name="Riley R."/>
            <person name="Sitrit Y."/>
            <person name="Stielow B."/>
            <person name="Szollosi G."/>
            <person name="Zifcakova L."/>
            <person name="Stursova M."/>
            <person name="Spatafora J.W."/>
            <person name="Tedersoo L."/>
            <person name="Vaario L.-M."/>
            <person name="Yamada A."/>
            <person name="Yan M."/>
            <person name="Wang P."/>
            <person name="Xu J."/>
            <person name="Bruns T."/>
            <person name="Baldrian P."/>
            <person name="Vilgalys R."/>
            <person name="Henrissat B."/>
            <person name="Grigoriev I.V."/>
            <person name="Hibbett D."/>
            <person name="Nagy L.G."/>
            <person name="Martin F.M."/>
        </authorList>
    </citation>
    <scope>NUCLEOTIDE SEQUENCE</scope>
    <source>
        <strain evidence="1">P2</strain>
    </source>
</reference>
<gene>
    <name evidence="1" type="ORF">BDM02DRAFT_3091079</name>
</gene>
<protein>
    <submittedName>
        <fullName evidence="1">Uncharacterized protein</fullName>
    </submittedName>
</protein>
<sequence length="559" mass="60923">MVSSSLLPPQVYDLIGLGFGPANLALSGALLECDSPHKNICFIEMHDKFRWHPGMLLPGTRMQISWLKDLATLRDPRSPITFLNYLHSQGRLISFINNGSPIPSRKEFGDYLAWAASYVQSNGVSVFYGEQVIAIPKGPDGAVDVVSRNLKTGEHITRRTKNLVISPGGSPHMPSAVSAISPHHKITHSSTYSTCIHSILSSITSSRRASTEHPYYPIKVAVVGSGQSAAEVVIDLRSKLQDALPLLPNEHGNPARHKIDLIINRGSLKPSDDSPFSNEIFDPASTDILFNLRTKAAREMVLREFKATNYGVVNSRTIDNLYELLYEQQIDDSIAKRAELNGDQEIHQQSVPPPRITIRNYSPLVAVDLIRTSTSENSDGDAFLLTFQSGLTKQLSQLKYDAVICATGYDRTSWFQLLRRSELGKHFIHGDPSSSGPVHVLPDHAQESGSEVSLPSDFDVEVPGMTDSSTSTPSSVDTPPTSPGSSSPILGGHPGCRDVGRSKVYVTRTYQLVAKDADMEPLPRVHIQGCTESTHGLGDTLLSVMSVKAGEIAGDLMRA</sequence>
<proteinExistence type="predicted"/>
<keyword evidence="2" id="KW-1185">Reference proteome</keyword>
<name>A0ACB6ZQ43_THEGA</name>
<comment type="caution">
    <text evidence="1">The sequence shown here is derived from an EMBL/GenBank/DDBJ whole genome shotgun (WGS) entry which is preliminary data.</text>
</comment>
<dbReference type="EMBL" id="MU117975">
    <property type="protein sequence ID" value="KAF9651551.1"/>
    <property type="molecule type" value="Genomic_DNA"/>
</dbReference>
<organism evidence="1 2">
    <name type="scientific">Thelephora ganbajun</name>
    <name type="common">Ganba fungus</name>
    <dbReference type="NCBI Taxonomy" id="370292"/>
    <lineage>
        <taxon>Eukaryota</taxon>
        <taxon>Fungi</taxon>
        <taxon>Dikarya</taxon>
        <taxon>Basidiomycota</taxon>
        <taxon>Agaricomycotina</taxon>
        <taxon>Agaricomycetes</taxon>
        <taxon>Thelephorales</taxon>
        <taxon>Thelephoraceae</taxon>
        <taxon>Thelephora</taxon>
    </lineage>
</organism>
<evidence type="ECO:0000313" key="2">
    <source>
        <dbReference type="Proteomes" id="UP000886501"/>
    </source>
</evidence>
<dbReference type="Proteomes" id="UP000886501">
    <property type="component" value="Unassembled WGS sequence"/>
</dbReference>
<evidence type="ECO:0000313" key="1">
    <source>
        <dbReference type="EMBL" id="KAF9651551.1"/>
    </source>
</evidence>
<accession>A0ACB6ZQ43</accession>